<dbReference type="Proteomes" id="UP000887116">
    <property type="component" value="Unassembled WGS sequence"/>
</dbReference>
<gene>
    <name evidence="2" type="ORF">TNCT_592201</name>
</gene>
<sequence length="239" mass="26560">MLKKQFKGGTKNESWKGSLSAGIRGLSNESHPTGDMSEAPRLLPRASLKRRNSERETQRGLGKHGNIPPLTNVGRVRREEVKSQKWIPVKAPISTDYPNPKEELFFDSILSDPHNVSQPVIETTCLTTGETACLTSGETACLVTHETAALTVESSEMADLTMESDERIETNFSDHNYSVEATSLNSSLPMESDERTSLNSSIPMESDERTSLNSSIPVESDERTSLNHPFPWNRMKECH</sequence>
<dbReference type="AlphaFoldDB" id="A0A8X6H8M7"/>
<feature type="region of interest" description="Disordered" evidence="1">
    <location>
        <begin position="1"/>
        <end position="76"/>
    </location>
</feature>
<proteinExistence type="predicted"/>
<evidence type="ECO:0000313" key="3">
    <source>
        <dbReference type="Proteomes" id="UP000887116"/>
    </source>
</evidence>
<dbReference type="EMBL" id="BMAO01027700">
    <property type="protein sequence ID" value="GFR19007.1"/>
    <property type="molecule type" value="Genomic_DNA"/>
</dbReference>
<comment type="caution">
    <text evidence="2">The sequence shown here is derived from an EMBL/GenBank/DDBJ whole genome shotgun (WGS) entry which is preliminary data.</text>
</comment>
<reference evidence="2" key="1">
    <citation type="submission" date="2020-07" db="EMBL/GenBank/DDBJ databases">
        <title>Multicomponent nature underlies the extraordinary mechanical properties of spider dragline silk.</title>
        <authorList>
            <person name="Kono N."/>
            <person name="Nakamura H."/>
            <person name="Mori M."/>
            <person name="Yoshida Y."/>
            <person name="Ohtoshi R."/>
            <person name="Malay A.D."/>
            <person name="Moran D.A.P."/>
            <person name="Tomita M."/>
            <person name="Numata K."/>
            <person name="Arakawa K."/>
        </authorList>
    </citation>
    <scope>NUCLEOTIDE SEQUENCE</scope>
</reference>
<evidence type="ECO:0000256" key="1">
    <source>
        <dbReference type="SAM" id="MobiDB-lite"/>
    </source>
</evidence>
<evidence type="ECO:0000313" key="2">
    <source>
        <dbReference type="EMBL" id="GFR19007.1"/>
    </source>
</evidence>
<name>A0A8X6H8M7_TRICU</name>
<accession>A0A8X6H8M7</accession>
<organism evidence="2 3">
    <name type="scientific">Trichonephila clavata</name>
    <name type="common">Joro spider</name>
    <name type="synonym">Nephila clavata</name>
    <dbReference type="NCBI Taxonomy" id="2740835"/>
    <lineage>
        <taxon>Eukaryota</taxon>
        <taxon>Metazoa</taxon>
        <taxon>Ecdysozoa</taxon>
        <taxon>Arthropoda</taxon>
        <taxon>Chelicerata</taxon>
        <taxon>Arachnida</taxon>
        <taxon>Araneae</taxon>
        <taxon>Araneomorphae</taxon>
        <taxon>Entelegynae</taxon>
        <taxon>Araneoidea</taxon>
        <taxon>Nephilidae</taxon>
        <taxon>Trichonephila</taxon>
    </lineage>
</organism>
<protein>
    <submittedName>
        <fullName evidence="2">Uncharacterized protein</fullName>
    </submittedName>
</protein>
<feature type="region of interest" description="Disordered" evidence="1">
    <location>
        <begin position="186"/>
        <end position="239"/>
    </location>
</feature>
<keyword evidence="3" id="KW-1185">Reference proteome</keyword>